<dbReference type="InterPro" id="IPR011059">
    <property type="entry name" value="Metal-dep_hydrolase_composite"/>
</dbReference>
<feature type="domain" description="Aminodeoxyfutalosine deaminase/Imidazolonepropionase-like composite" evidence="6">
    <location>
        <begin position="46"/>
        <end position="68"/>
    </location>
</feature>
<dbReference type="GO" id="GO:0102127">
    <property type="term" value="F:8-oxoguanine deaminase activity"/>
    <property type="evidence" value="ECO:0007669"/>
    <property type="project" value="UniProtKB-EC"/>
</dbReference>
<keyword evidence="8" id="KW-1185">Reference proteome</keyword>
<comment type="similarity">
    <text evidence="1">Belongs to the metallo-dependent hydrolases superfamily. ATZ/TRZ family.</text>
</comment>
<organism evidence="7 8">
    <name type="scientific">Cupriavidus numazuensis</name>
    <dbReference type="NCBI Taxonomy" id="221992"/>
    <lineage>
        <taxon>Bacteria</taxon>
        <taxon>Pseudomonadati</taxon>
        <taxon>Pseudomonadota</taxon>
        <taxon>Betaproteobacteria</taxon>
        <taxon>Burkholderiales</taxon>
        <taxon>Burkholderiaceae</taxon>
        <taxon>Cupriavidus</taxon>
    </lineage>
</organism>
<reference evidence="7 8" key="1">
    <citation type="submission" date="2021-03" db="EMBL/GenBank/DDBJ databases">
        <authorList>
            <person name="Peeters C."/>
        </authorList>
    </citation>
    <scope>NUCLEOTIDE SEQUENCE [LARGE SCALE GENOMIC DNA]</scope>
    <source>
        <strain evidence="7 8">LMG 26411</strain>
    </source>
</reference>
<proteinExistence type="inferred from homology"/>
<dbReference type="SUPFAM" id="SSF51338">
    <property type="entry name" value="Composite domain of metallo-dependent hydrolases"/>
    <property type="match status" value="1"/>
</dbReference>
<dbReference type="EC" id="3.5.4.32" evidence="7"/>
<dbReference type="SUPFAM" id="SSF51556">
    <property type="entry name" value="Metallo-dependent hydrolases"/>
    <property type="match status" value="1"/>
</dbReference>
<dbReference type="RefSeq" id="WP_211958001.1">
    <property type="nucleotide sequence ID" value="NZ_CAJPVI010000072.1"/>
</dbReference>
<evidence type="ECO:0000256" key="3">
    <source>
        <dbReference type="ARBA" id="ARBA00022801"/>
    </source>
</evidence>
<feature type="domain" description="Amidohydrolase-related" evidence="5">
    <location>
        <begin position="80"/>
        <end position="430"/>
    </location>
</feature>
<accession>A0ABN7Q9N9</accession>
<keyword evidence="3 7" id="KW-0378">Hydrolase</keyword>
<dbReference type="InterPro" id="IPR032466">
    <property type="entry name" value="Metal_Hydrolase"/>
</dbReference>
<evidence type="ECO:0000259" key="6">
    <source>
        <dbReference type="Pfam" id="PF22039"/>
    </source>
</evidence>
<dbReference type="InterPro" id="IPR006680">
    <property type="entry name" value="Amidohydro-rel"/>
</dbReference>
<evidence type="ECO:0000256" key="4">
    <source>
        <dbReference type="ARBA" id="ARBA00022833"/>
    </source>
</evidence>
<keyword evidence="2" id="KW-0479">Metal-binding</keyword>
<evidence type="ECO:0000313" key="8">
    <source>
        <dbReference type="Proteomes" id="UP000672657"/>
    </source>
</evidence>
<gene>
    <name evidence="7" type="ORF">LMG26411_07238</name>
</gene>
<dbReference type="PANTHER" id="PTHR43794">
    <property type="entry name" value="AMINOHYDROLASE SSNA-RELATED"/>
    <property type="match status" value="1"/>
</dbReference>
<dbReference type="Gene3D" id="3.20.20.140">
    <property type="entry name" value="Metal-dependent hydrolases"/>
    <property type="match status" value="1"/>
</dbReference>
<comment type="caution">
    <text evidence="7">The sequence shown here is derived from an EMBL/GenBank/DDBJ whole genome shotgun (WGS) entry which is preliminary data.</text>
</comment>
<sequence>MTHRSAFQPAWPGDLTPPLDPARLAEPHILQPEWTLLRHGAVRDHAVVVEGGRFTAVGPVDEVAAQFPSLKRLSLPRMLLMPGMIDTHHHLTQSFGKSLVFGEPSEIFRRVWVPLEGSLNAEHLYLSSKLAALEALRGGFTTVVDAGTRSDAGLDAIARAVSDAGVRCVLGLICNDRPGAETLDAAPILRRASEHLGRYDHHALVTPSLAISIPEVASDAMLHHVHRMCAEAGRIFQTHANEHLVAVERSLNACGRRPIEQLAAVGALGPAALLAHATLVTPHEIRLLADTGAAVAYNPVASAWKGNAVAPAETMATFGVRLGLGTDGTRSDGFRLLDYAEAAQRFAFGIGVGDSSCGAGWRWLDMATHDAADVAGLGDVTGEIAAGKRADFLLVDLDVPELTPSWDVTWELVRLANRDQIRAVFVEGKLRLWDGWPPDWDARALMRDIHAMAADTIAGAPIRKLHDYADAHRARHAQTVSPSGTPGA</sequence>
<dbReference type="PANTHER" id="PTHR43794:SF11">
    <property type="entry name" value="AMIDOHYDROLASE-RELATED DOMAIN-CONTAINING PROTEIN"/>
    <property type="match status" value="1"/>
</dbReference>
<protein>
    <submittedName>
        <fullName evidence="7">8-oxoguanine deaminase</fullName>
        <ecNumber evidence="7">3.5.4.32</ecNumber>
    </submittedName>
</protein>
<evidence type="ECO:0000256" key="2">
    <source>
        <dbReference type="ARBA" id="ARBA00022723"/>
    </source>
</evidence>
<name>A0ABN7Q9N9_9BURK</name>
<evidence type="ECO:0000259" key="5">
    <source>
        <dbReference type="Pfam" id="PF01979"/>
    </source>
</evidence>
<dbReference type="InterPro" id="IPR054418">
    <property type="entry name" value="MQNX/HUTI_composite_N"/>
</dbReference>
<dbReference type="Gene3D" id="2.30.40.10">
    <property type="entry name" value="Urease, subunit C, domain 1"/>
    <property type="match status" value="1"/>
</dbReference>
<evidence type="ECO:0000256" key="1">
    <source>
        <dbReference type="ARBA" id="ARBA00006745"/>
    </source>
</evidence>
<dbReference type="Pfam" id="PF22039">
    <property type="entry name" value="HUTI_composite_bact"/>
    <property type="match status" value="1"/>
</dbReference>
<dbReference type="Pfam" id="PF01979">
    <property type="entry name" value="Amidohydro_1"/>
    <property type="match status" value="1"/>
</dbReference>
<dbReference type="Proteomes" id="UP000672657">
    <property type="component" value="Unassembled WGS sequence"/>
</dbReference>
<dbReference type="EMBL" id="CAJPVI010000072">
    <property type="protein sequence ID" value="CAG2160121.1"/>
    <property type="molecule type" value="Genomic_DNA"/>
</dbReference>
<keyword evidence="4" id="KW-0862">Zinc</keyword>
<dbReference type="InterPro" id="IPR050287">
    <property type="entry name" value="MTA/SAH_deaminase"/>
</dbReference>
<evidence type="ECO:0000313" key="7">
    <source>
        <dbReference type="EMBL" id="CAG2160121.1"/>
    </source>
</evidence>